<dbReference type="Proteomes" id="UP001501752">
    <property type="component" value="Unassembled WGS sequence"/>
</dbReference>
<dbReference type="InterPro" id="IPR013078">
    <property type="entry name" value="His_Pase_superF_clade-1"/>
</dbReference>
<keyword evidence="2" id="KW-1185">Reference proteome</keyword>
<proteinExistence type="predicted"/>
<gene>
    <name evidence="1" type="ORF">GCM10023235_37330</name>
</gene>
<comment type="caution">
    <text evidence="1">The sequence shown here is derived from an EMBL/GenBank/DDBJ whole genome shotgun (WGS) entry which is preliminary data.</text>
</comment>
<dbReference type="EMBL" id="BAABIS010000001">
    <property type="protein sequence ID" value="GAA4856296.1"/>
    <property type="molecule type" value="Genomic_DNA"/>
</dbReference>
<dbReference type="Gene3D" id="3.40.50.1240">
    <property type="entry name" value="Phosphoglycerate mutase-like"/>
    <property type="match status" value="1"/>
</dbReference>
<protein>
    <submittedName>
        <fullName evidence="1">Histidine phosphatase family protein</fullName>
    </submittedName>
</protein>
<organism evidence="1 2">
    <name type="scientific">Kitasatospora terrestris</name>
    <dbReference type="NCBI Taxonomy" id="258051"/>
    <lineage>
        <taxon>Bacteria</taxon>
        <taxon>Bacillati</taxon>
        <taxon>Actinomycetota</taxon>
        <taxon>Actinomycetes</taxon>
        <taxon>Kitasatosporales</taxon>
        <taxon>Streptomycetaceae</taxon>
        <taxon>Kitasatospora</taxon>
    </lineage>
</organism>
<dbReference type="PANTHER" id="PTHR47623">
    <property type="entry name" value="OS09G0287300 PROTEIN"/>
    <property type="match status" value="1"/>
</dbReference>
<evidence type="ECO:0000313" key="2">
    <source>
        <dbReference type="Proteomes" id="UP001501752"/>
    </source>
</evidence>
<dbReference type="PANTHER" id="PTHR47623:SF1">
    <property type="entry name" value="OS09G0287300 PROTEIN"/>
    <property type="match status" value="1"/>
</dbReference>
<dbReference type="SMART" id="SM00855">
    <property type="entry name" value="PGAM"/>
    <property type="match status" value="1"/>
</dbReference>
<dbReference type="InterPro" id="IPR029033">
    <property type="entry name" value="His_PPase_superfam"/>
</dbReference>
<sequence length="169" mass="18151">MVVLRHAKAAWPDVPDEDRPLAPRGEADAPAAGRWLREHGVLPDLVVCSPARRTRQTWDLAQPELGADPRVVLDPRAYGADAEDLLGVLRELPAGTRTALLVGHRPEVRDLVLLLADERESEPLARVREKYPTSGIAVLRVPTGWAALAPATAELTAFAVPRGTAAGGD</sequence>
<accession>A0ABP9DX77</accession>
<dbReference type="CDD" id="cd07067">
    <property type="entry name" value="HP_PGM_like"/>
    <property type="match status" value="1"/>
</dbReference>
<reference evidence="2" key="1">
    <citation type="journal article" date="2019" name="Int. J. Syst. Evol. Microbiol.">
        <title>The Global Catalogue of Microorganisms (GCM) 10K type strain sequencing project: providing services to taxonomists for standard genome sequencing and annotation.</title>
        <authorList>
            <consortium name="The Broad Institute Genomics Platform"/>
            <consortium name="The Broad Institute Genome Sequencing Center for Infectious Disease"/>
            <person name="Wu L."/>
            <person name="Ma J."/>
        </authorList>
    </citation>
    <scope>NUCLEOTIDE SEQUENCE [LARGE SCALE GENOMIC DNA]</scope>
    <source>
        <strain evidence="2">JCM 13006</strain>
    </source>
</reference>
<dbReference type="Pfam" id="PF00300">
    <property type="entry name" value="His_Phos_1"/>
    <property type="match status" value="1"/>
</dbReference>
<dbReference type="SUPFAM" id="SSF53254">
    <property type="entry name" value="Phosphoglycerate mutase-like"/>
    <property type="match status" value="1"/>
</dbReference>
<name>A0ABP9DX77_9ACTN</name>
<evidence type="ECO:0000313" key="1">
    <source>
        <dbReference type="EMBL" id="GAA4856296.1"/>
    </source>
</evidence>